<proteinExistence type="predicted"/>
<dbReference type="Proteomes" id="UP000467840">
    <property type="component" value="Unassembled WGS sequence"/>
</dbReference>
<organism evidence="8 9">
    <name type="scientific">Hevea brasiliensis</name>
    <name type="common">Para rubber tree</name>
    <name type="synonym">Siphonia brasiliensis</name>
    <dbReference type="NCBI Taxonomy" id="3981"/>
    <lineage>
        <taxon>Eukaryota</taxon>
        <taxon>Viridiplantae</taxon>
        <taxon>Streptophyta</taxon>
        <taxon>Embryophyta</taxon>
        <taxon>Tracheophyta</taxon>
        <taxon>Spermatophyta</taxon>
        <taxon>Magnoliopsida</taxon>
        <taxon>eudicotyledons</taxon>
        <taxon>Gunneridae</taxon>
        <taxon>Pentapetalae</taxon>
        <taxon>rosids</taxon>
        <taxon>fabids</taxon>
        <taxon>Malpighiales</taxon>
        <taxon>Euphorbiaceae</taxon>
        <taxon>Crotonoideae</taxon>
        <taxon>Micrandreae</taxon>
        <taxon>Hevea</taxon>
    </lineage>
</organism>
<keyword evidence="2" id="KW-0677">Repeat</keyword>
<sequence length="137" mass="15823">MAGPDNQDKLNRQKRLCDDLSISRGRFSSFGPCKTFVPQLVQLYNSLRVEDKKLEIIMVSFDRDEDGFKEHFKCIPWLAVPFDVELNRKLSEIYGINRIPSFVSLASDEISIEEDLIGLIEDYGSKHFPLPGREERN</sequence>
<accession>A0A6A6K3W6</accession>
<feature type="domain" description="Thioredoxin-like fold" evidence="7">
    <location>
        <begin position="32"/>
        <end position="107"/>
    </location>
</feature>
<keyword evidence="9" id="KW-1185">Reference proteome</keyword>
<keyword evidence="3" id="KW-0560">Oxidoreductase</keyword>
<evidence type="ECO:0000256" key="2">
    <source>
        <dbReference type="ARBA" id="ARBA00022737"/>
    </source>
</evidence>
<evidence type="ECO:0000256" key="6">
    <source>
        <dbReference type="ARBA" id="ARBA00047804"/>
    </source>
</evidence>
<dbReference type="InterPro" id="IPR036249">
    <property type="entry name" value="Thioredoxin-like_sf"/>
</dbReference>
<dbReference type="EMBL" id="JAAGAX010000066">
    <property type="protein sequence ID" value="KAF2282766.1"/>
    <property type="molecule type" value="Genomic_DNA"/>
</dbReference>
<keyword evidence="4" id="KW-0520">NAD</keyword>
<gene>
    <name evidence="8" type="ORF">GH714_043136</name>
</gene>
<name>A0A6A6K3W6_HEVBR</name>
<evidence type="ECO:0000256" key="5">
    <source>
        <dbReference type="ARBA" id="ARBA00047388"/>
    </source>
</evidence>
<evidence type="ECO:0000313" key="8">
    <source>
        <dbReference type="EMBL" id="KAF2282766.1"/>
    </source>
</evidence>
<comment type="catalytic activity">
    <reaction evidence="6">
        <text>[protein]-dithiol + NADP(+) = [protein]-disulfide + NADPH + H(+)</text>
        <dbReference type="Rhea" id="RHEA:18753"/>
        <dbReference type="Rhea" id="RHEA-COMP:10593"/>
        <dbReference type="Rhea" id="RHEA-COMP:10594"/>
        <dbReference type="ChEBI" id="CHEBI:15378"/>
        <dbReference type="ChEBI" id="CHEBI:29950"/>
        <dbReference type="ChEBI" id="CHEBI:50058"/>
        <dbReference type="ChEBI" id="CHEBI:57783"/>
        <dbReference type="ChEBI" id="CHEBI:58349"/>
        <dbReference type="EC" id="1.8.1.8"/>
    </reaction>
</comment>
<dbReference type="GO" id="GO:0047134">
    <property type="term" value="F:protein-disulfide reductase [NAD(P)H] activity"/>
    <property type="evidence" value="ECO:0007669"/>
    <property type="project" value="UniProtKB-EC"/>
</dbReference>
<evidence type="ECO:0000256" key="4">
    <source>
        <dbReference type="ARBA" id="ARBA00023027"/>
    </source>
</evidence>
<evidence type="ECO:0000313" key="9">
    <source>
        <dbReference type="Proteomes" id="UP000467840"/>
    </source>
</evidence>
<dbReference type="InterPro" id="IPR012336">
    <property type="entry name" value="Thioredoxin-like_fold"/>
</dbReference>
<comment type="caution">
    <text evidence="8">The sequence shown here is derived from an EMBL/GenBank/DDBJ whole genome shotgun (WGS) entry which is preliminary data.</text>
</comment>
<evidence type="ECO:0000259" key="7">
    <source>
        <dbReference type="Pfam" id="PF13905"/>
    </source>
</evidence>
<dbReference type="Gene3D" id="3.40.30.10">
    <property type="entry name" value="Glutaredoxin"/>
    <property type="match status" value="1"/>
</dbReference>
<dbReference type="Pfam" id="PF13905">
    <property type="entry name" value="Thioredoxin_8"/>
    <property type="match status" value="1"/>
</dbReference>
<dbReference type="AlphaFoldDB" id="A0A6A6K3W6"/>
<dbReference type="SUPFAM" id="SSF52833">
    <property type="entry name" value="Thioredoxin-like"/>
    <property type="match status" value="1"/>
</dbReference>
<dbReference type="EC" id="1.8.1.8" evidence="1"/>
<reference evidence="8 9" key="1">
    <citation type="journal article" date="2020" name="Mol. Plant">
        <title>The Chromosome-Based Rubber Tree Genome Provides New Insights into Spurge Genome Evolution and Rubber Biosynthesis.</title>
        <authorList>
            <person name="Liu J."/>
            <person name="Shi C."/>
            <person name="Shi C.C."/>
            <person name="Li W."/>
            <person name="Zhang Q.J."/>
            <person name="Zhang Y."/>
            <person name="Li K."/>
            <person name="Lu H.F."/>
            <person name="Shi C."/>
            <person name="Zhu S.T."/>
            <person name="Xiao Z.Y."/>
            <person name="Nan H."/>
            <person name="Yue Y."/>
            <person name="Zhu X.G."/>
            <person name="Wu Y."/>
            <person name="Hong X.N."/>
            <person name="Fan G.Y."/>
            <person name="Tong Y."/>
            <person name="Zhang D."/>
            <person name="Mao C.L."/>
            <person name="Liu Y.L."/>
            <person name="Hao S.J."/>
            <person name="Liu W.Q."/>
            <person name="Lv M.Q."/>
            <person name="Zhang H.B."/>
            <person name="Liu Y."/>
            <person name="Hu-Tang G.R."/>
            <person name="Wang J.P."/>
            <person name="Wang J.H."/>
            <person name="Sun Y.H."/>
            <person name="Ni S.B."/>
            <person name="Chen W.B."/>
            <person name="Zhang X.C."/>
            <person name="Jiao Y.N."/>
            <person name="Eichler E.E."/>
            <person name="Li G.H."/>
            <person name="Liu X."/>
            <person name="Gao L.Z."/>
        </authorList>
    </citation>
    <scope>NUCLEOTIDE SEQUENCE [LARGE SCALE GENOMIC DNA]</scope>
    <source>
        <strain evidence="9">cv. GT1</strain>
        <tissue evidence="8">Leaf</tissue>
    </source>
</reference>
<dbReference type="InterPro" id="IPR052259">
    <property type="entry name" value="Nucleoredoxin-like"/>
</dbReference>
<dbReference type="PANTHER" id="PTHR13871">
    <property type="entry name" value="THIOREDOXIN"/>
    <property type="match status" value="1"/>
</dbReference>
<evidence type="ECO:0000256" key="1">
    <source>
        <dbReference type="ARBA" id="ARBA00012612"/>
    </source>
</evidence>
<dbReference type="PANTHER" id="PTHR13871:SF81">
    <property type="entry name" value="NUCLEOREDOXIN 3-RELATED"/>
    <property type="match status" value="1"/>
</dbReference>
<comment type="catalytic activity">
    <reaction evidence="5">
        <text>[protein]-dithiol + NAD(+) = [protein]-disulfide + NADH + H(+)</text>
        <dbReference type="Rhea" id="RHEA:18749"/>
        <dbReference type="Rhea" id="RHEA-COMP:10593"/>
        <dbReference type="Rhea" id="RHEA-COMP:10594"/>
        <dbReference type="ChEBI" id="CHEBI:15378"/>
        <dbReference type="ChEBI" id="CHEBI:29950"/>
        <dbReference type="ChEBI" id="CHEBI:50058"/>
        <dbReference type="ChEBI" id="CHEBI:57540"/>
        <dbReference type="ChEBI" id="CHEBI:57945"/>
        <dbReference type="EC" id="1.8.1.8"/>
    </reaction>
</comment>
<evidence type="ECO:0000256" key="3">
    <source>
        <dbReference type="ARBA" id="ARBA00023002"/>
    </source>
</evidence>
<protein>
    <recommendedName>
        <fullName evidence="1">protein-disulfide reductase</fullName>
        <ecNumber evidence="1">1.8.1.8</ecNumber>
    </recommendedName>
</protein>